<evidence type="ECO:0000313" key="1">
    <source>
        <dbReference type="EMBL" id="KAL2457862.1"/>
    </source>
</evidence>
<keyword evidence="2" id="KW-1185">Reference proteome</keyword>
<organism evidence="1 2">
    <name type="scientific">Abeliophyllum distichum</name>
    <dbReference type="NCBI Taxonomy" id="126358"/>
    <lineage>
        <taxon>Eukaryota</taxon>
        <taxon>Viridiplantae</taxon>
        <taxon>Streptophyta</taxon>
        <taxon>Embryophyta</taxon>
        <taxon>Tracheophyta</taxon>
        <taxon>Spermatophyta</taxon>
        <taxon>Magnoliopsida</taxon>
        <taxon>eudicotyledons</taxon>
        <taxon>Gunneridae</taxon>
        <taxon>Pentapetalae</taxon>
        <taxon>asterids</taxon>
        <taxon>lamiids</taxon>
        <taxon>Lamiales</taxon>
        <taxon>Oleaceae</taxon>
        <taxon>Forsythieae</taxon>
        <taxon>Abeliophyllum</taxon>
    </lineage>
</organism>
<dbReference type="AlphaFoldDB" id="A0ABD1P1W2"/>
<dbReference type="PANTHER" id="PTHR47532:SF1">
    <property type="entry name" value="RETINAL-BINDING PROTEIN"/>
    <property type="match status" value="1"/>
</dbReference>
<protein>
    <submittedName>
        <fullName evidence="1">Gold</fullName>
    </submittedName>
</protein>
<gene>
    <name evidence="1" type="ORF">Adt_46186</name>
</gene>
<proteinExistence type="predicted"/>
<evidence type="ECO:0000313" key="2">
    <source>
        <dbReference type="Proteomes" id="UP001604336"/>
    </source>
</evidence>
<comment type="caution">
    <text evidence="1">The sequence shown here is derived from an EMBL/GenBank/DDBJ whole genome shotgun (WGS) entry which is preliminary data.</text>
</comment>
<dbReference type="PANTHER" id="PTHR47532">
    <property type="entry name" value="RETINAL-BINDING PROTEIN"/>
    <property type="match status" value="1"/>
</dbReference>
<name>A0ABD1P1W2_9LAMI</name>
<accession>A0ABD1P1W2</accession>
<sequence>MVQTDGLVPITRSFLSSYYDKYKFPTLSDDVSRLSDQIRAMSADLLHDSPATQGESLLVQEADRQPPHKIDENMWRNREQIEEILYLLEVSQWPRVLQQQSTLEDAELPSVLGRLQGKFESTLKTLEYYQAQNSEHIFNTVMTYMPQDFRGYSNQATERAL</sequence>
<dbReference type="Proteomes" id="UP001604336">
    <property type="component" value="Unassembled WGS sequence"/>
</dbReference>
<dbReference type="EMBL" id="JBFOLK010000043">
    <property type="protein sequence ID" value="KAL2457862.1"/>
    <property type="molecule type" value="Genomic_DNA"/>
</dbReference>
<reference evidence="2" key="1">
    <citation type="submission" date="2024-07" db="EMBL/GenBank/DDBJ databases">
        <title>Two chromosome-level genome assemblies of Korean endemic species Abeliophyllum distichum and Forsythia ovata (Oleaceae).</title>
        <authorList>
            <person name="Jang H."/>
        </authorList>
    </citation>
    <scope>NUCLEOTIDE SEQUENCE [LARGE SCALE GENOMIC DNA]</scope>
</reference>